<organism evidence="3 4">
    <name type="scientific">Thermocoleostomius sinensis A174</name>
    <dbReference type="NCBI Taxonomy" id="2016057"/>
    <lineage>
        <taxon>Bacteria</taxon>
        <taxon>Bacillati</taxon>
        <taxon>Cyanobacteriota</taxon>
        <taxon>Cyanophyceae</taxon>
        <taxon>Oculatellales</taxon>
        <taxon>Oculatellaceae</taxon>
        <taxon>Thermocoleostomius</taxon>
    </lineage>
</organism>
<accession>A0A9E8ZJI3</accession>
<dbReference type="RefSeq" id="WP_268609445.1">
    <property type="nucleotide sequence ID" value="NZ_CP113797.1"/>
</dbReference>
<reference evidence="3" key="1">
    <citation type="submission" date="2022-12" db="EMBL/GenBank/DDBJ databases">
        <title>Polyphasic identification of a Novel Hot-Spring Cyanobacterium Ocullathermofonsia sinensis gen nov. sp. nov. and Genomic Insights on its Adaptations to the Thermal Habitat.</title>
        <authorList>
            <person name="Daroch M."/>
            <person name="Tang J."/>
            <person name="Jiang Y."/>
        </authorList>
    </citation>
    <scope>NUCLEOTIDE SEQUENCE</scope>
    <source>
        <strain evidence="3">PKUAC-SCTA174</strain>
    </source>
</reference>
<dbReference type="InterPro" id="IPR000700">
    <property type="entry name" value="PAS-assoc_C"/>
</dbReference>
<dbReference type="SUPFAM" id="SSF55785">
    <property type="entry name" value="PYP-like sensor domain (PAS domain)"/>
    <property type="match status" value="2"/>
</dbReference>
<dbReference type="PANTHER" id="PTHR44757">
    <property type="entry name" value="DIGUANYLATE CYCLASE DGCP"/>
    <property type="match status" value="1"/>
</dbReference>
<keyword evidence="4" id="KW-1185">Reference proteome</keyword>
<dbReference type="InterPro" id="IPR013655">
    <property type="entry name" value="PAS_fold_3"/>
</dbReference>
<dbReference type="PANTHER" id="PTHR44757:SF2">
    <property type="entry name" value="BIOFILM ARCHITECTURE MAINTENANCE PROTEIN MBAA"/>
    <property type="match status" value="1"/>
</dbReference>
<feature type="domain" description="PAS" evidence="1">
    <location>
        <begin position="246"/>
        <end position="309"/>
    </location>
</feature>
<dbReference type="CDD" id="cd00130">
    <property type="entry name" value="PAS"/>
    <property type="match status" value="2"/>
</dbReference>
<dbReference type="AlphaFoldDB" id="A0A9E8ZJI3"/>
<dbReference type="SMART" id="SM00091">
    <property type="entry name" value="PAS"/>
    <property type="match status" value="3"/>
</dbReference>
<dbReference type="InterPro" id="IPR035965">
    <property type="entry name" value="PAS-like_dom_sf"/>
</dbReference>
<dbReference type="Gene3D" id="3.30.450.20">
    <property type="entry name" value="PAS domain"/>
    <property type="match status" value="2"/>
</dbReference>
<feature type="domain" description="PAC" evidence="2">
    <location>
        <begin position="190"/>
        <end position="245"/>
    </location>
</feature>
<evidence type="ECO:0000259" key="1">
    <source>
        <dbReference type="PROSITE" id="PS50112"/>
    </source>
</evidence>
<name>A0A9E8ZJI3_9CYAN</name>
<dbReference type="KEGG" id="tsin:OXH18_21145"/>
<dbReference type="EMBL" id="CP113797">
    <property type="protein sequence ID" value="WAL59651.1"/>
    <property type="molecule type" value="Genomic_DNA"/>
</dbReference>
<dbReference type="InterPro" id="IPR000014">
    <property type="entry name" value="PAS"/>
</dbReference>
<evidence type="ECO:0000313" key="3">
    <source>
        <dbReference type="EMBL" id="WAL59651.1"/>
    </source>
</evidence>
<dbReference type="NCBIfam" id="TIGR00229">
    <property type="entry name" value="sensory_box"/>
    <property type="match status" value="2"/>
</dbReference>
<feature type="domain" description="PAS" evidence="1">
    <location>
        <begin position="118"/>
        <end position="159"/>
    </location>
</feature>
<dbReference type="PROSITE" id="PS50112">
    <property type="entry name" value="PAS"/>
    <property type="match status" value="2"/>
</dbReference>
<dbReference type="Proteomes" id="UP001163152">
    <property type="component" value="Chromosome"/>
</dbReference>
<evidence type="ECO:0000259" key="2">
    <source>
        <dbReference type="PROSITE" id="PS50113"/>
    </source>
</evidence>
<dbReference type="Pfam" id="PF13426">
    <property type="entry name" value="PAS_9"/>
    <property type="match status" value="1"/>
</dbReference>
<dbReference type="PROSITE" id="PS50113">
    <property type="entry name" value="PAC"/>
    <property type="match status" value="1"/>
</dbReference>
<proteinExistence type="predicted"/>
<dbReference type="InterPro" id="IPR052155">
    <property type="entry name" value="Biofilm_reg_signaling"/>
</dbReference>
<protein>
    <submittedName>
        <fullName evidence="3">PAS domain-containing protein</fullName>
    </submittedName>
</protein>
<dbReference type="Pfam" id="PF08447">
    <property type="entry name" value="PAS_3"/>
    <property type="match status" value="1"/>
</dbReference>
<evidence type="ECO:0000313" key="4">
    <source>
        <dbReference type="Proteomes" id="UP001163152"/>
    </source>
</evidence>
<gene>
    <name evidence="3" type="ORF">OXH18_21145</name>
</gene>
<sequence length="409" mass="46479">MQSKISLEFLAKLLDPICIYDEQGQTVYASPKFLEAFESNAEEVNFFQYFPSDITPMSALIDGWQRALQGETVLFVLRSKTQVELECSLQFNPDAKLMFLSARRSTLGAYVDQLISEYEQLLLTLFNHPNVAAIVVDFNGRIVRASAKLHEMLGTQPDEEIYLETFVHPEDKFIDLNLRQRLLDGEIKTYTIEKRLISRRGDVTWINASVSLITLSSSINCAQRYLVALLEDITENKKIYAALIHTEAKWKAFVLNSLSLFLQTSRTGQIIYASPAVEHILGYTEEALLGVHVTSLIHPEDIAIFEEALPVWTSSIYSQRAGIECRWKTQSSNSVYLYTQGRRFPLALGMDGLIISGHDITVRKQAEAELRRSDAINRIMIQLLPNLMRCLSQLDGLQELAYARNLQFP</sequence>